<protein>
    <recommendedName>
        <fullName evidence="5">Copper transport protein</fullName>
    </recommendedName>
</protein>
<evidence type="ECO:0000256" key="2">
    <source>
        <dbReference type="ARBA" id="ARBA00022692"/>
    </source>
</evidence>
<evidence type="ECO:0000256" key="3">
    <source>
        <dbReference type="ARBA" id="ARBA00022989"/>
    </source>
</evidence>
<evidence type="ECO:0000256" key="6">
    <source>
        <dbReference type="SAM" id="SignalP"/>
    </source>
</evidence>
<evidence type="ECO:0000256" key="4">
    <source>
        <dbReference type="ARBA" id="ARBA00023136"/>
    </source>
</evidence>
<feature type="signal peptide" evidence="6">
    <location>
        <begin position="1"/>
        <end position="18"/>
    </location>
</feature>
<evidence type="ECO:0000313" key="7">
    <source>
        <dbReference type="EMBL" id="KAK7042004.1"/>
    </source>
</evidence>
<dbReference type="GO" id="GO:0005886">
    <property type="term" value="C:plasma membrane"/>
    <property type="evidence" value="ECO:0007669"/>
    <property type="project" value="TreeGrafter"/>
</dbReference>
<dbReference type="GO" id="GO:0005375">
    <property type="term" value="F:copper ion transmembrane transporter activity"/>
    <property type="evidence" value="ECO:0007669"/>
    <property type="project" value="UniProtKB-UniRule"/>
</dbReference>
<keyword evidence="5" id="KW-0187">Copper transport</keyword>
<proteinExistence type="inferred from homology"/>
<evidence type="ECO:0000256" key="1">
    <source>
        <dbReference type="ARBA" id="ARBA00004141"/>
    </source>
</evidence>
<evidence type="ECO:0000256" key="5">
    <source>
        <dbReference type="RuleBase" id="RU367022"/>
    </source>
</evidence>
<keyword evidence="5" id="KW-0186">Copper</keyword>
<keyword evidence="8" id="KW-1185">Reference proteome</keyword>
<name>A0AAW0CPE8_9AGAR</name>
<keyword evidence="5" id="KW-0406">Ion transport</keyword>
<gene>
    <name evidence="7" type="ORF">R3P38DRAFT_2888072</name>
</gene>
<dbReference type="Proteomes" id="UP001362999">
    <property type="component" value="Unassembled WGS sequence"/>
</dbReference>
<dbReference type="Pfam" id="PF04145">
    <property type="entry name" value="Ctr"/>
    <property type="match status" value="1"/>
</dbReference>
<dbReference type="PANTHER" id="PTHR12483">
    <property type="entry name" value="SOLUTE CARRIER FAMILY 31 COPPER TRANSPORTERS"/>
    <property type="match status" value="1"/>
</dbReference>
<dbReference type="InterPro" id="IPR007274">
    <property type="entry name" value="Cop_transporter"/>
</dbReference>
<accession>A0AAW0CPE8</accession>
<sequence length="161" mass="16875">MLSPTAALLLLFTPSVLAHGSSASSNDTMGSMMMTALHFTPLGDTLWFSALTPSSSGAVAGACIALLLLAIFDRYLAAVRATLAARWAPRPASKNRLEAPPFRLSQDLPRGALYALQTFLGFAFMLAVMTFQAAYIISVVVGLGVGEMLFGRTTGHAAAGH</sequence>
<feature type="chain" id="PRO_5043631505" description="Copper transport protein" evidence="6">
    <location>
        <begin position="19"/>
        <end position="161"/>
    </location>
</feature>
<feature type="transmembrane region" description="Helical" evidence="5">
    <location>
        <begin position="47"/>
        <end position="72"/>
    </location>
</feature>
<comment type="caution">
    <text evidence="7">The sequence shown here is derived from an EMBL/GenBank/DDBJ whole genome shotgun (WGS) entry which is preliminary data.</text>
</comment>
<reference evidence="7 8" key="1">
    <citation type="journal article" date="2024" name="J Genomics">
        <title>Draft genome sequencing and assembly of Favolaschia claudopus CIRM-BRFM 2984 isolated from oak limbs.</title>
        <authorList>
            <person name="Navarro D."/>
            <person name="Drula E."/>
            <person name="Chaduli D."/>
            <person name="Cazenave R."/>
            <person name="Ahrendt S."/>
            <person name="Wang J."/>
            <person name="Lipzen A."/>
            <person name="Daum C."/>
            <person name="Barry K."/>
            <person name="Grigoriev I.V."/>
            <person name="Favel A."/>
            <person name="Rosso M.N."/>
            <person name="Martin F."/>
        </authorList>
    </citation>
    <scope>NUCLEOTIDE SEQUENCE [LARGE SCALE GENOMIC DNA]</scope>
    <source>
        <strain evidence="7 8">CIRM-BRFM 2984</strain>
    </source>
</reference>
<comment type="similarity">
    <text evidence="5">Belongs to the copper transporter (Ctr) (TC 1.A.56) family. SLC31A subfamily.</text>
</comment>
<dbReference type="AlphaFoldDB" id="A0AAW0CPE8"/>
<dbReference type="EMBL" id="JAWWNJ010000013">
    <property type="protein sequence ID" value="KAK7042004.1"/>
    <property type="molecule type" value="Genomic_DNA"/>
</dbReference>
<feature type="transmembrane region" description="Helical" evidence="5">
    <location>
        <begin position="112"/>
        <end position="145"/>
    </location>
</feature>
<keyword evidence="3 5" id="KW-1133">Transmembrane helix</keyword>
<keyword evidence="6" id="KW-0732">Signal</keyword>
<evidence type="ECO:0000313" key="8">
    <source>
        <dbReference type="Proteomes" id="UP001362999"/>
    </source>
</evidence>
<keyword evidence="5" id="KW-0813">Transport</keyword>
<keyword evidence="4 5" id="KW-0472">Membrane</keyword>
<organism evidence="7 8">
    <name type="scientific">Favolaschia claudopus</name>
    <dbReference type="NCBI Taxonomy" id="2862362"/>
    <lineage>
        <taxon>Eukaryota</taxon>
        <taxon>Fungi</taxon>
        <taxon>Dikarya</taxon>
        <taxon>Basidiomycota</taxon>
        <taxon>Agaricomycotina</taxon>
        <taxon>Agaricomycetes</taxon>
        <taxon>Agaricomycetidae</taxon>
        <taxon>Agaricales</taxon>
        <taxon>Marasmiineae</taxon>
        <taxon>Mycenaceae</taxon>
        <taxon>Favolaschia</taxon>
    </lineage>
</organism>
<comment type="subcellular location">
    <subcellularLocation>
        <location evidence="1 5">Membrane</location>
        <topology evidence="1 5">Multi-pass membrane protein</topology>
    </subcellularLocation>
</comment>
<dbReference type="PANTHER" id="PTHR12483:SF27">
    <property type="entry name" value="COPPER TRANSPORT PROTEIN CTR1"/>
    <property type="match status" value="1"/>
</dbReference>
<keyword evidence="2 5" id="KW-0812">Transmembrane</keyword>